<keyword evidence="2" id="KW-0732">Signal</keyword>
<accession>A0A9W9UGJ3</accession>
<sequence>MKGFVGGIPIALLAVAAQAQFLERRENGFAPPHVGGTALGGPTGEDSDGGFVSPYSTDIKTNHQVKQWSKDDHSVNIKHKDEFPDRHTPAVFDGPQVPGMGPFGKRGGPGGTALGGPSGDDGGQEFNMPLTAIVHTDVNDFNQDDHSIEEENTHVHPGWGYAKRWHPEEGGTALGGPGGGSHHGAEGPHHPNGGTALGGPSGDDDGITFSKPNTANIKTNVNEANTDDHSIDLKHTDVYHNHGPYWGWKRGFGPSNGGTALGGPSGDDEGQSFNMPTTVDVNTAVNEQNQDDHSIDLKHKDVYNGWGGYKRGYGPEHANGGTALGGPSGDDEGQSFNMPTTVDVNTNVNEKNQDSHSIDLKHKDIHGGPYYGGPGPAGPHYGPHHGVYAPNVYAPHSDTDLNSIKQLNNGPAAGGVGPFNRRSEEFWGPRPGVYAPHVYAPEEDFDLESIKQINNGPAAGGVGPFNVHRRSTDYWGPRPGVYAPHVYAPEEDFDLEAIKQINNGPAAGGVGPFNVHRRSTDLPEHIPPPHPEHAHPHPHPHGPPGPWAPGVYAPNVYAPHDDFDLEAIKQINNGPSAGAVGPFGRRAFAPSRESSGGGGGTALGGPSGDDDANSFSEPTNVDVNSGVDENNQDNHAIKADVTHVHHPDGGYGYEAVPAPQEAPATPAEEGAAPPREDHGECSAQVHEVVRTVTKTQYKTAMATHVQYHSAPAMETSAVPMAQTPQQSAEVDPKIMSYAASASAPAPASSEVRNFDYNYASQRPNSKMTSYSMIPVHVPMATPASSGAMVTPSGTHGLNMPTGVSAEQKAASSAAFASASPSASHGANDTLFMGAAPRLSGGLVSAATAVMGVLAFIL</sequence>
<feature type="compositionally biased region" description="Polar residues" evidence="1">
    <location>
        <begin position="613"/>
        <end position="629"/>
    </location>
</feature>
<comment type="caution">
    <text evidence="3">The sequence shown here is derived from an EMBL/GenBank/DDBJ whole genome shotgun (WGS) entry which is preliminary data.</text>
</comment>
<feature type="region of interest" description="Disordered" evidence="1">
    <location>
        <begin position="576"/>
        <end position="631"/>
    </location>
</feature>
<feature type="signal peptide" evidence="2">
    <location>
        <begin position="1"/>
        <end position="19"/>
    </location>
</feature>
<evidence type="ECO:0008006" key="5">
    <source>
        <dbReference type="Google" id="ProtNLM"/>
    </source>
</evidence>
<evidence type="ECO:0000256" key="2">
    <source>
        <dbReference type="SAM" id="SignalP"/>
    </source>
</evidence>
<evidence type="ECO:0000313" key="3">
    <source>
        <dbReference type="EMBL" id="KAJ5337806.1"/>
    </source>
</evidence>
<reference evidence="3" key="2">
    <citation type="journal article" date="2023" name="IMA Fungus">
        <title>Comparative genomic study of the Penicillium genus elucidates a diverse pangenome and 15 lateral gene transfer events.</title>
        <authorList>
            <person name="Petersen C."/>
            <person name="Sorensen T."/>
            <person name="Nielsen M.R."/>
            <person name="Sondergaard T.E."/>
            <person name="Sorensen J.L."/>
            <person name="Fitzpatrick D.A."/>
            <person name="Frisvad J.C."/>
            <person name="Nielsen K.L."/>
        </authorList>
    </citation>
    <scope>NUCLEOTIDE SEQUENCE</scope>
    <source>
        <strain evidence="3">IBT 35673</strain>
    </source>
</reference>
<feature type="chain" id="PRO_5040911495" description="GPI anchored protein" evidence="2">
    <location>
        <begin position="20"/>
        <end position="857"/>
    </location>
</feature>
<protein>
    <recommendedName>
        <fullName evidence="5">GPI anchored protein</fullName>
    </recommendedName>
</protein>
<feature type="region of interest" description="Disordered" evidence="1">
    <location>
        <begin position="643"/>
        <end position="678"/>
    </location>
</feature>
<proteinExistence type="predicted"/>
<feature type="region of interest" description="Disordered" evidence="1">
    <location>
        <begin position="161"/>
        <end position="213"/>
    </location>
</feature>
<feature type="region of interest" description="Disordered" evidence="1">
    <location>
        <begin position="317"/>
        <end position="337"/>
    </location>
</feature>
<organism evidence="3 4">
    <name type="scientific">Penicillium brevicompactum</name>
    <dbReference type="NCBI Taxonomy" id="5074"/>
    <lineage>
        <taxon>Eukaryota</taxon>
        <taxon>Fungi</taxon>
        <taxon>Dikarya</taxon>
        <taxon>Ascomycota</taxon>
        <taxon>Pezizomycotina</taxon>
        <taxon>Eurotiomycetes</taxon>
        <taxon>Eurotiomycetidae</taxon>
        <taxon>Eurotiales</taxon>
        <taxon>Aspergillaceae</taxon>
        <taxon>Penicillium</taxon>
    </lineage>
</organism>
<gene>
    <name evidence="3" type="ORF">N7452_004534</name>
</gene>
<feature type="compositionally biased region" description="Gly residues" evidence="1">
    <location>
        <begin position="101"/>
        <end position="121"/>
    </location>
</feature>
<evidence type="ECO:0000256" key="1">
    <source>
        <dbReference type="SAM" id="MobiDB-lite"/>
    </source>
</evidence>
<dbReference type="Proteomes" id="UP001147695">
    <property type="component" value="Unassembled WGS sequence"/>
</dbReference>
<feature type="region of interest" description="Disordered" evidence="1">
    <location>
        <begin position="505"/>
        <end position="547"/>
    </location>
</feature>
<dbReference type="AlphaFoldDB" id="A0A9W9UGJ3"/>
<feature type="compositionally biased region" description="Low complexity" evidence="1">
    <location>
        <begin position="654"/>
        <end position="673"/>
    </location>
</feature>
<feature type="compositionally biased region" description="Gly residues" evidence="1">
    <location>
        <begin position="172"/>
        <end position="182"/>
    </location>
</feature>
<name>A0A9W9UGJ3_PENBR</name>
<feature type="compositionally biased region" description="Gly residues" evidence="1">
    <location>
        <begin position="595"/>
        <end position="607"/>
    </location>
</feature>
<feature type="region of interest" description="Disordered" evidence="1">
    <location>
        <begin position="101"/>
        <end position="127"/>
    </location>
</feature>
<evidence type="ECO:0000313" key="4">
    <source>
        <dbReference type="Proteomes" id="UP001147695"/>
    </source>
</evidence>
<dbReference type="EMBL" id="JAPZBQ010000003">
    <property type="protein sequence ID" value="KAJ5337806.1"/>
    <property type="molecule type" value="Genomic_DNA"/>
</dbReference>
<reference evidence="3" key="1">
    <citation type="submission" date="2022-12" db="EMBL/GenBank/DDBJ databases">
        <authorList>
            <person name="Petersen C."/>
        </authorList>
    </citation>
    <scope>NUCLEOTIDE SEQUENCE</scope>
    <source>
        <strain evidence="3">IBT 35673</strain>
    </source>
</reference>